<dbReference type="Gene3D" id="3.40.50.300">
    <property type="entry name" value="P-loop containing nucleotide triphosphate hydrolases"/>
    <property type="match status" value="2"/>
</dbReference>
<keyword evidence="2" id="KW-0813">Transport</keyword>
<dbReference type="PANTHER" id="PTHR24223">
    <property type="entry name" value="ATP-BINDING CASSETTE SUB-FAMILY C"/>
    <property type="match status" value="1"/>
</dbReference>
<evidence type="ECO:0000256" key="7">
    <source>
        <dbReference type="ARBA" id="ARBA00022989"/>
    </source>
</evidence>
<dbReference type="InterPro" id="IPR027417">
    <property type="entry name" value="P-loop_NTPase"/>
</dbReference>
<feature type="compositionally biased region" description="Low complexity" evidence="10">
    <location>
        <begin position="273"/>
        <end position="292"/>
    </location>
</feature>
<dbReference type="GO" id="GO:0016887">
    <property type="term" value="F:ATP hydrolysis activity"/>
    <property type="evidence" value="ECO:0007669"/>
    <property type="project" value="InterPro"/>
</dbReference>
<dbReference type="PROSITE" id="PS50929">
    <property type="entry name" value="ABC_TM1F"/>
    <property type="match status" value="2"/>
</dbReference>
<feature type="transmembrane region" description="Helical" evidence="11">
    <location>
        <begin position="6"/>
        <end position="27"/>
    </location>
</feature>
<keyword evidence="4" id="KW-0677">Repeat</keyword>
<evidence type="ECO:0008006" key="16">
    <source>
        <dbReference type="Google" id="ProtNLM"/>
    </source>
</evidence>
<keyword evidence="3 11" id="KW-0812">Transmembrane</keyword>
<feature type="transmembrane region" description="Helical" evidence="11">
    <location>
        <begin position="160"/>
        <end position="181"/>
    </location>
</feature>
<feature type="transmembrane region" description="Helical" evidence="11">
    <location>
        <begin position="1022"/>
        <end position="1044"/>
    </location>
</feature>
<feature type="domain" description="ABC transmembrane type-1" evidence="13">
    <location>
        <begin position="890"/>
        <end position="1144"/>
    </location>
</feature>
<dbReference type="InterPro" id="IPR011527">
    <property type="entry name" value="ABC1_TM_dom"/>
</dbReference>
<dbReference type="SUPFAM" id="SSF52540">
    <property type="entry name" value="P-loop containing nucleoside triphosphate hydrolases"/>
    <property type="match status" value="2"/>
</dbReference>
<dbReference type="InterPro" id="IPR003593">
    <property type="entry name" value="AAA+_ATPase"/>
</dbReference>
<evidence type="ECO:0000256" key="1">
    <source>
        <dbReference type="ARBA" id="ARBA00004141"/>
    </source>
</evidence>
<gene>
    <name evidence="14" type="ORF">CVT25_014899</name>
</gene>
<dbReference type="Pfam" id="PF00664">
    <property type="entry name" value="ABC_membrane"/>
    <property type="match status" value="2"/>
</dbReference>
<dbReference type="OrthoDB" id="6500128at2759"/>
<evidence type="ECO:0000313" key="14">
    <source>
        <dbReference type="EMBL" id="PPQ77086.1"/>
    </source>
</evidence>
<dbReference type="FunFam" id="3.40.50.300:FF:000838">
    <property type="entry name" value="ABC multidrug transporter (Eurofung)"/>
    <property type="match status" value="1"/>
</dbReference>
<organism evidence="14 15">
    <name type="scientific">Psilocybe cyanescens</name>
    <dbReference type="NCBI Taxonomy" id="93625"/>
    <lineage>
        <taxon>Eukaryota</taxon>
        <taxon>Fungi</taxon>
        <taxon>Dikarya</taxon>
        <taxon>Basidiomycota</taxon>
        <taxon>Agaricomycotina</taxon>
        <taxon>Agaricomycetes</taxon>
        <taxon>Agaricomycetidae</taxon>
        <taxon>Agaricales</taxon>
        <taxon>Agaricineae</taxon>
        <taxon>Strophariaceae</taxon>
        <taxon>Psilocybe</taxon>
    </lineage>
</organism>
<feature type="transmembrane region" description="Helical" evidence="11">
    <location>
        <begin position="389"/>
        <end position="411"/>
    </location>
</feature>
<dbReference type="PANTHER" id="PTHR24223:SF356">
    <property type="entry name" value="ATP-BINDING CASSETTE TRANSPORTER ABC4"/>
    <property type="match status" value="1"/>
</dbReference>
<evidence type="ECO:0000256" key="8">
    <source>
        <dbReference type="ARBA" id="ARBA00023136"/>
    </source>
</evidence>
<dbReference type="CDD" id="cd03244">
    <property type="entry name" value="ABCC_MRP_domain2"/>
    <property type="match status" value="1"/>
</dbReference>
<dbReference type="EMBL" id="NHYD01003444">
    <property type="protein sequence ID" value="PPQ77086.1"/>
    <property type="molecule type" value="Genomic_DNA"/>
</dbReference>
<evidence type="ECO:0000256" key="9">
    <source>
        <dbReference type="SAM" id="Coils"/>
    </source>
</evidence>
<evidence type="ECO:0000256" key="4">
    <source>
        <dbReference type="ARBA" id="ARBA00022737"/>
    </source>
</evidence>
<keyword evidence="7 11" id="KW-1133">Transmembrane helix</keyword>
<evidence type="ECO:0000313" key="15">
    <source>
        <dbReference type="Proteomes" id="UP000283269"/>
    </source>
</evidence>
<feature type="transmembrane region" description="Helical" evidence="11">
    <location>
        <begin position="1065"/>
        <end position="1083"/>
    </location>
</feature>
<dbReference type="GO" id="GO:0140359">
    <property type="term" value="F:ABC-type transporter activity"/>
    <property type="evidence" value="ECO:0007669"/>
    <property type="project" value="InterPro"/>
</dbReference>
<feature type="coiled-coil region" evidence="9">
    <location>
        <begin position="815"/>
        <end position="849"/>
    </location>
</feature>
<feature type="transmembrane region" description="Helical" evidence="11">
    <location>
        <begin position="48"/>
        <end position="66"/>
    </location>
</feature>
<keyword evidence="8 11" id="KW-0472">Membrane</keyword>
<proteinExistence type="predicted"/>
<feature type="transmembrane region" description="Helical" evidence="11">
    <location>
        <begin position="494"/>
        <end position="513"/>
    </location>
</feature>
<dbReference type="Gene3D" id="1.20.1560.10">
    <property type="entry name" value="ABC transporter type 1, transmembrane domain"/>
    <property type="match status" value="2"/>
</dbReference>
<feature type="domain" description="ABC transmembrane type-1" evidence="13">
    <location>
        <begin position="162"/>
        <end position="466"/>
    </location>
</feature>
<keyword evidence="15" id="KW-1185">Reference proteome</keyword>
<sequence>MLVSKWTTFATRYNIVLLLSASAVYLYRDIWPLATFTESPKDAQDDLLWFKMAVLAFTSWVVPLFVPRRYIPVDPKNPMPVPNDEQTCSIFSLIFFFYLDPVIFLGYKVEHMKAEQLPELSDTDRSKKLVERAFPHLDTYRGAKKRHLFFGLVRVFSKEYTVMAFCIIGQVILGFLSPIGINRILTYIETGGEGAVIRPWFWILCLFIGPSFNSLLFQWYIFMATTALAHAEALITQLVFEHSLRIRLVAETNDDANASQGHNSPSGAGTPDTASVAGSSANVSASVSSTVNDGSKSPADAKSMSTLTSTVPKGKSKDTGAQTPTSVKPQSKKESLSKKDSNLIGKINNLVTTDLGNITDSRDFLLVVLAAPLQISACIFFLYKLLGWSAFIGLAVMIVCLPIPGYAAKLLQNVQKHRMKMTDARVQDVTEVVSVLRMVKLFGWEGNMSKRIEDKRNEELSAIWKYKVSRTECNTFTADKNLDPLVNHWTIKPILFSFLASIIFSSVTVFSMLRVQLHRIQWEVAYNIQGKVSLDRVTEFLQNTELLDSFDEKTSGKPVPSRGLGMEDDTIGFRNAVFSWQAEAENGTETPSRRSYRLRIDGELFFRPNCINLIVGPTGCGKTSILMALLGEMHFMQSNTDSWFNLPRKEGIAYAAQESWVQNETIRENILFGSAYDQDRYRKVIYQCALERDIELFEAGDATEIGEKGITLSGGQKARITLARAIYSEAKIILLDDVLAALDVHTSVWIVNKCFRGDLVRGRTILLVVGSVIKYYPSRVNHFTQTHNVAMVAPIAGFVVSLGHNGTVKAQGTDVKTILNSNQSLAEELQENEEEIAMAMKEVSSMAKKEEPSGKLIVAEEVAKGHITWTSIKLFLSALGGDYPFVFFCLLFTGYIATNWTRTFQTWFLGYWGSQYEQRAPEEVKLSLYLSLYAAIVLGSTAFSLVAYAFYVFGTMRASRTINILLVNSVLSSTLRWLDETPTSRIIARCTRDIRAIDGPLASGFLEMVNVVISMVTNVGVIIIFIPIFLSPGIAVAALGLYLGNMYLRAQLSVKREKSNAQAPVLAHFGAAITGIVSVRAYGVQDPFKIESLKRIDHYIRISRISYNLNRWIGVRINFLGSLFTVAVASYLVYGTFLGSSNTGFTLSMAAEFCSSILYWVRVFNELEVQSNSLERIQDYIDIDHEPLPSEEGKPPAAWPTSGEIVVENLSARYSQTGPTVLHDLSFRIESGQRVGVVGRTGSGKSSLTLALLRCIVTEGTVYYDGIATKNINLDALRSNITIIPQTPELISGTLRRNLDPFELYDDATLNDALRSAGLFSVHDEGKEGRITLDSNISAGGGNLSVGEKQIIALARAMIRGSKLLILDEATSAIDYKTDAVIQTTLRRKLDPGVTVITVAHRLQTIMDADMIMVLDEGRVAEFDSPKALLHKDGSMFKALVDESGDKMSLYAIAEGGKATSSRQPHD</sequence>
<feature type="region of interest" description="Disordered" evidence="10">
    <location>
        <begin position="255"/>
        <end position="338"/>
    </location>
</feature>
<dbReference type="InterPro" id="IPR050173">
    <property type="entry name" value="ABC_transporter_C-like"/>
</dbReference>
<dbReference type="CDD" id="cd18604">
    <property type="entry name" value="ABC_6TM_VMR1_D2_like"/>
    <property type="match status" value="1"/>
</dbReference>
<dbReference type="GO" id="GO:0016020">
    <property type="term" value="C:membrane"/>
    <property type="evidence" value="ECO:0007669"/>
    <property type="project" value="UniProtKB-SubCell"/>
</dbReference>
<feature type="transmembrane region" description="Helical" evidence="11">
    <location>
        <begin position="364"/>
        <end position="383"/>
    </location>
</feature>
<feature type="transmembrane region" description="Helical" evidence="11">
    <location>
        <begin position="874"/>
        <end position="897"/>
    </location>
</feature>
<dbReference type="InterPro" id="IPR036640">
    <property type="entry name" value="ABC1_TM_sf"/>
</dbReference>
<dbReference type="Proteomes" id="UP000283269">
    <property type="component" value="Unassembled WGS sequence"/>
</dbReference>
<dbReference type="PROSITE" id="PS50893">
    <property type="entry name" value="ABC_TRANSPORTER_2"/>
    <property type="match status" value="2"/>
</dbReference>
<feature type="compositionally biased region" description="Polar residues" evidence="10">
    <location>
        <begin position="255"/>
        <end position="267"/>
    </location>
</feature>
<dbReference type="CDD" id="cd03250">
    <property type="entry name" value="ABCC_MRP_domain1"/>
    <property type="match status" value="1"/>
</dbReference>
<feature type="transmembrane region" description="Helical" evidence="11">
    <location>
        <begin position="86"/>
        <end position="107"/>
    </location>
</feature>
<feature type="transmembrane region" description="Helical" evidence="11">
    <location>
        <begin position="201"/>
        <end position="222"/>
    </location>
</feature>
<evidence type="ECO:0000256" key="11">
    <source>
        <dbReference type="SAM" id="Phobius"/>
    </source>
</evidence>
<evidence type="ECO:0000259" key="12">
    <source>
        <dbReference type="PROSITE" id="PS50893"/>
    </source>
</evidence>
<evidence type="ECO:0000256" key="3">
    <source>
        <dbReference type="ARBA" id="ARBA00022692"/>
    </source>
</evidence>
<keyword evidence="5" id="KW-0547">Nucleotide-binding</keyword>
<dbReference type="CDD" id="cd18596">
    <property type="entry name" value="ABC_6TM_VMR1_D1_like"/>
    <property type="match status" value="1"/>
</dbReference>
<dbReference type="STRING" id="93625.A0A409WF14"/>
<feature type="transmembrane region" description="Helical" evidence="11">
    <location>
        <begin position="1117"/>
        <end position="1137"/>
    </location>
</feature>
<reference evidence="14 15" key="1">
    <citation type="journal article" date="2018" name="Evol. Lett.">
        <title>Horizontal gene cluster transfer increased hallucinogenic mushroom diversity.</title>
        <authorList>
            <person name="Reynolds H.T."/>
            <person name="Vijayakumar V."/>
            <person name="Gluck-Thaler E."/>
            <person name="Korotkin H.B."/>
            <person name="Matheny P.B."/>
            <person name="Slot J.C."/>
        </authorList>
    </citation>
    <scope>NUCLEOTIDE SEQUENCE [LARGE SCALE GENOMIC DNA]</scope>
    <source>
        <strain evidence="14 15">2631</strain>
    </source>
</reference>
<comment type="caution">
    <text evidence="14">The sequence shown here is derived from an EMBL/GenBank/DDBJ whole genome shotgun (WGS) entry which is preliminary data.</text>
</comment>
<dbReference type="FunFam" id="1.20.1560.10:FF:000013">
    <property type="entry name" value="ABC transporter C family member 2"/>
    <property type="match status" value="1"/>
</dbReference>
<dbReference type="Pfam" id="PF00005">
    <property type="entry name" value="ABC_tran"/>
    <property type="match status" value="2"/>
</dbReference>
<dbReference type="InterPro" id="IPR017871">
    <property type="entry name" value="ABC_transporter-like_CS"/>
</dbReference>
<evidence type="ECO:0000259" key="13">
    <source>
        <dbReference type="PROSITE" id="PS50929"/>
    </source>
</evidence>
<dbReference type="InParanoid" id="A0A409WF14"/>
<dbReference type="InterPro" id="IPR003439">
    <property type="entry name" value="ABC_transporter-like_ATP-bd"/>
</dbReference>
<dbReference type="GO" id="GO:0005524">
    <property type="term" value="F:ATP binding"/>
    <property type="evidence" value="ECO:0007669"/>
    <property type="project" value="UniProtKB-KW"/>
</dbReference>
<comment type="subcellular location">
    <subcellularLocation>
        <location evidence="1">Membrane</location>
        <topology evidence="1">Multi-pass membrane protein</topology>
    </subcellularLocation>
</comment>
<protein>
    <recommendedName>
        <fullName evidence="16">ABC transporter domain-containing protein</fullName>
    </recommendedName>
</protein>
<feature type="transmembrane region" description="Helical" evidence="11">
    <location>
        <begin position="928"/>
        <end position="954"/>
    </location>
</feature>
<name>A0A409WF14_PSICY</name>
<keyword evidence="9" id="KW-0175">Coiled coil</keyword>
<feature type="domain" description="ABC transporter" evidence="12">
    <location>
        <begin position="1205"/>
        <end position="1442"/>
    </location>
</feature>
<dbReference type="PROSITE" id="PS00211">
    <property type="entry name" value="ABC_TRANSPORTER_1"/>
    <property type="match status" value="1"/>
</dbReference>
<keyword evidence="6" id="KW-0067">ATP-binding</keyword>
<feature type="domain" description="ABC transporter" evidence="12">
    <location>
        <begin position="582"/>
        <end position="830"/>
    </location>
</feature>
<feature type="compositionally biased region" description="Polar residues" evidence="10">
    <location>
        <begin position="319"/>
        <end position="329"/>
    </location>
</feature>
<dbReference type="FunCoup" id="A0A409WF14">
    <property type="interactions" value="37"/>
</dbReference>
<evidence type="ECO:0000256" key="10">
    <source>
        <dbReference type="SAM" id="MobiDB-lite"/>
    </source>
</evidence>
<evidence type="ECO:0000256" key="2">
    <source>
        <dbReference type="ARBA" id="ARBA00022448"/>
    </source>
</evidence>
<dbReference type="SMART" id="SM00382">
    <property type="entry name" value="AAA"/>
    <property type="match status" value="2"/>
</dbReference>
<accession>A0A409WF14</accession>
<evidence type="ECO:0000256" key="6">
    <source>
        <dbReference type="ARBA" id="ARBA00022840"/>
    </source>
</evidence>
<dbReference type="SUPFAM" id="SSF90123">
    <property type="entry name" value="ABC transporter transmembrane region"/>
    <property type="match status" value="2"/>
</dbReference>
<evidence type="ECO:0000256" key="5">
    <source>
        <dbReference type="ARBA" id="ARBA00022741"/>
    </source>
</evidence>